<keyword evidence="1" id="KW-0489">Methyltransferase</keyword>
<evidence type="ECO:0000256" key="1">
    <source>
        <dbReference type="ARBA" id="ARBA00022603"/>
    </source>
</evidence>
<dbReference type="PANTHER" id="PTHR12029:SF11">
    <property type="entry name" value="METHYLTRANSFERASE TARBP1-RELATED"/>
    <property type="match status" value="1"/>
</dbReference>
<evidence type="ECO:0000256" key="2">
    <source>
        <dbReference type="ARBA" id="ARBA00022679"/>
    </source>
</evidence>
<organism evidence="4 5">
    <name type="scientific">Fistulifera solaris</name>
    <name type="common">Oleaginous diatom</name>
    <dbReference type="NCBI Taxonomy" id="1519565"/>
    <lineage>
        <taxon>Eukaryota</taxon>
        <taxon>Sar</taxon>
        <taxon>Stramenopiles</taxon>
        <taxon>Ochrophyta</taxon>
        <taxon>Bacillariophyta</taxon>
        <taxon>Bacillariophyceae</taxon>
        <taxon>Bacillariophycidae</taxon>
        <taxon>Naviculales</taxon>
        <taxon>Naviculaceae</taxon>
        <taxon>Fistulifera</taxon>
    </lineage>
</organism>
<dbReference type="GO" id="GO:0030488">
    <property type="term" value="P:tRNA methylation"/>
    <property type="evidence" value="ECO:0007669"/>
    <property type="project" value="InterPro"/>
</dbReference>
<dbReference type="Proteomes" id="UP000198406">
    <property type="component" value="Unassembled WGS sequence"/>
</dbReference>
<sequence>MTKLQSLFQSVEPLLQSLSLKALVPALQCLLQVSSSSHNKVVTTTTTTNIVSFFEGFDEEDRSWVNSIWNNRKKTNTHSHKLFLLLVFWHQHHNSQNNAFSMILSVCWKESYELLDALLDVVVVVAHDETIPLPPQITQTDETIRIQDSHQPWKNLCLVVQRLQRPTMGLDLLKGGVQQAVRVTDDTERAALMGPIIHSLLPLLLPKNCEPVEQLMWELYEADSSPRSLLVITSVLCILFPVLLSQQEGTSLWTQAKVWELIYQCLQQGCQNVTPMKHTGLRRKAAAETTLQESHSQLLRRRGLYLLRVMEEQHSHKSWYKYVACFETAEMEQEPHLMDQIWGSVQELFAEASHNEAYKAMPPGVSFRWTFLLLARILVSPDLPVVRKLTLYRLFRGEAGIIRQAPQKGAPLASINPDFLFDVILQSYDSLSDSVGLTMHMEEDGKKKNSAEDMAEMMHDFLYEYILTLDNSKVRGQFLSRLLSNAVVCQMHHKTVVQLLECSASAMAKSGVKFPVEQQVLVNVATAFESLFSSGSVAQKYKDSLLENFAVVLHHTVAEQALSPQSILAVLGLYPLVDEDNTALREWIQTGLNSEKPGWAAGAGGPIATAFVDGMLLSSTQQESWNPKIGTSALDKVTAKAAVSFCFLATSAATESTSTSSELLWPAINKGINHAPVAIATPSWSMADRVARALLLLEYGCQAQLLSGMGNGDLVVDSANQMMPPPSNVERVLTNGFDFIHHHIIGLIAQDGQDVTREGSFRSGNARILSQTYSGLIRQFRIIHKAFPSSMALSSGNASIADKNLPLLVGVRKADVKTLQGLCLLYGALLAGVEINTPQALSAVNALLVMDFNPIRIPSRDDKQACRSLFHFARWGALSCLFSILASASTNDDERRIASEKLFSVAAEDIEATPAEAITLLFDCVIPAGKYLLTIGKGGEQHINCLSSVIKTLLKVTAECKTAKESLQMLDGICRLVFRSDLMLDEYTRLLDNKNTATPIRSTFRELIEMAGTKKSFISRTVLAYAVVGWLRTESARNQGLAAIPYLDDLEKLLLQKDDAVEDAVSHTTKNPLFPGETGIGLPVTAHDQSVTRGILLTFFAELTENQELPENVATSLISPLVIRLLDAVRPSAKKGSKKTTSMVMIGSPEYCTKMRGWQALCVLSKFLTPSLVEVVRDRIFEALEETLHGQIRYFIEILAIQCARRFPQLFVDSLVSNITRHALSLQTISSFMIITGNLVVGRHKVEFLPAITSDSTSNTLDSLISGVIPWLSSTQGFSRAIAQLLVYELIPLRIDVTCVEDNFDNIWYLRTIYKHLDENAEMKRLRSKQVDFFNQYHVNEVCTVRGILDIPVDEGGEAFPNHLVEVIKEGLQMVYEESRGGDAPTWKLLQEKEDEPIDLQNSATAVCDAVNFQRKIIPLDALNLALESFAERRLRTAAGRTKQNLIVCASLIDKVPNLGGLARTSEIFGVDSLVIPDKKVAKMDNFKSISVGAGDWITVEECKEKNLLKWLTKKREEGFFILGIEQTSTSVQLSNFSFPDRPTVLLLGKEKEGIPIQYLHAVDECVEIPQFGIIRSLNVHVTGAITIWEYTKQMLTKQKP</sequence>
<dbReference type="InterPro" id="IPR029026">
    <property type="entry name" value="tRNA_m1G_MTases_N"/>
</dbReference>
<evidence type="ECO:0000313" key="5">
    <source>
        <dbReference type="Proteomes" id="UP000198406"/>
    </source>
</evidence>
<proteinExistence type="predicted"/>
<dbReference type="OrthoDB" id="46683at2759"/>
<dbReference type="PANTHER" id="PTHR12029">
    <property type="entry name" value="RNA METHYLTRANSFERASE"/>
    <property type="match status" value="1"/>
</dbReference>
<keyword evidence="5" id="KW-1185">Reference proteome</keyword>
<reference evidence="4 5" key="1">
    <citation type="journal article" date="2015" name="Plant Cell">
        <title>Oil accumulation by the oleaginous diatom Fistulifera solaris as revealed by the genome and transcriptome.</title>
        <authorList>
            <person name="Tanaka T."/>
            <person name="Maeda Y."/>
            <person name="Veluchamy A."/>
            <person name="Tanaka M."/>
            <person name="Abida H."/>
            <person name="Marechal E."/>
            <person name="Bowler C."/>
            <person name="Muto M."/>
            <person name="Sunaga Y."/>
            <person name="Tanaka M."/>
            <person name="Yoshino T."/>
            <person name="Taniguchi T."/>
            <person name="Fukuda Y."/>
            <person name="Nemoto M."/>
            <person name="Matsumoto M."/>
            <person name="Wong P.S."/>
            <person name="Aburatani S."/>
            <person name="Fujibuchi W."/>
        </authorList>
    </citation>
    <scope>NUCLEOTIDE SEQUENCE [LARGE SCALE GENOMIC DNA]</scope>
    <source>
        <strain evidence="4 5">JPCC DA0580</strain>
    </source>
</reference>
<dbReference type="Pfam" id="PF00588">
    <property type="entry name" value="SpoU_methylase"/>
    <property type="match status" value="1"/>
</dbReference>
<evidence type="ECO:0000313" key="4">
    <source>
        <dbReference type="EMBL" id="GAX14916.1"/>
    </source>
</evidence>
<comment type="caution">
    <text evidence="4">The sequence shown here is derived from an EMBL/GenBank/DDBJ whole genome shotgun (WGS) entry which is preliminary data.</text>
</comment>
<name>A0A1Z5JLX6_FISSO</name>
<dbReference type="CDD" id="cd18091">
    <property type="entry name" value="SpoU-like_TRM3-like"/>
    <property type="match status" value="1"/>
</dbReference>
<dbReference type="EMBL" id="BDSP01000084">
    <property type="protein sequence ID" value="GAX14916.1"/>
    <property type="molecule type" value="Genomic_DNA"/>
</dbReference>
<protein>
    <recommendedName>
        <fullName evidence="3">tRNA/rRNA methyltransferase SpoU type domain-containing protein</fullName>
    </recommendedName>
</protein>
<dbReference type="InterPro" id="IPR045330">
    <property type="entry name" value="TRM3/TARBP1"/>
</dbReference>
<dbReference type="GO" id="GO:0003723">
    <property type="term" value="F:RNA binding"/>
    <property type="evidence" value="ECO:0007669"/>
    <property type="project" value="InterPro"/>
</dbReference>
<dbReference type="InterPro" id="IPR001537">
    <property type="entry name" value="SpoU_MeTrfase"/>
</dbReference>
<dbReference type="InParanoid" id="A0A1Z5JLX6"/>
<dbReference type="GO" id="GO:0016423">
    <property type="term" value="F:tRNA (guanine) methyltransferase activity"/>
    <property type="evidence" value="ECO:0007669"/>
    <property type="project" value="InterPro"/>
</dbReference>
<dbReference type="InterPro" id="IPR044748">
    <property type="entry name" value="Trm3/TARBP1_C"/>
</dbReference>
<accession>A0A1Z5JLX6</accession>
<evidence type="ECO:0000259" key="3">
    <source>
        <dbReference type="Pfam" id="PF00588"/>
    </source>
</evidence>
<dbReference type="SUPFAM" id="SSF75217">
    <property type="entry name" value="alpha/beta knot"/>
    <property type="match status" value="1"/>
</dbReference>
<feature type="domain" description="tRNA/rRNA methyltransferase SpoU type" evidence="3">
    <location>
        <begin position="1446"/>
        <end position="1588"/>
    </location>
</feature>
<gene>
    <name evidence="4" type="ORF">FisN_29Lh140</name>
</gene>
<dbReference type="Gene3D" id="3.40.1280.10">
    <property type="match status" value="1"/>
</dbReference>
<dbReference type="InterPro" id="IPR029028">
    <property type="entry name" value="Alpha/beta_knot_MTases"/>
</dbReference>
<keyword evidence="2" id="KW-0808">Transferase</keyword>